<dbReference type="Proteomes" id="UP000187209">
    <property type="component" value="Unassembled WGS sequence"/>
</dbReference>
<proteinExistence type="predicted"/>
<evidence type="ECO:0000313" key="2">
    <source>
        <dbReference type="Proteomes" id="UP000187209"/>
    </source>
</evidence>
<evidence type="ECO:0000313" key="1">
    <source>
        <dbReference type="EMBL" id="OMJ66297.1"/>
    </source>
</evidence>
<reference evidence="1 2" key="1">
    <citation type="submission" date="2016-11" db="EMBL/GenBank/DDBJ databases">
        <title>The macronuclear genome of Stentor coeruleus: a giant cell with tiny introns.</title>
        <authorList>
            <person name="Slabodnick M."/>
            <person name="Ruby J.G."/>
            <person name="Reiff S.B."/>
            <person name="Swart E.C."/>
            <person name="Gosai S."/>
            <person name="Prabakaran S."/>
            <person name="Witkowska E."/>
            <person name="Larue G.E."/>
            <person name="Fisher S."/>
            <person name="Freeman R.M."/>
            <person name="Gunawardena J."/>
            <person name="Chu W."/>
            <person name="Stover N.A."/>
            <person name="Gregory B.D."/>
            <person name="Nowacki M."/>
            <person name="Derisi J."/>
            <person name="Roy S.W."/>
            <person name="Marshall W.F."/>
            <person name="Sood P."/>
        </authorList>
    </citation>
    <scope>NUCLEOTIDE SEQUENCE [LARGE SCALE GENOMIC DNA]</scope>
    <source>
        <strain evidence="1">WM001</strain>
    </source>
</reference>
<organism evidence="1 2">
    <name type="scientific">Stentor coeruleus</name>
    <dbReference type="NCBI Taxonomy" id="5963"/>
    <lineage>
        <taxon>Eukaryota</taxon>
        <taxon>Sar</taxon>
        <taxon>Alveolata</taxon>
        <taxon>Ciliophora</taxon>
        <taxon>Postciliodesmatophora</taxon>
        <taxon>Heterotrichea</taxon>
        <taxon>Heterotrichida</taxon>
        <taxon>Stentoridae</taxon>
        <taxon>Stentor</taxon>
    </lineage>
</organism>
<gene>
    <name evidence="1" type="ORF">SteCoe_36905</name>
</gene>
<name>A0A1R2AP70_9CILI</name>
<comment type="caution">
    <text evidence="1">The sequence shown here is derived from an EMBL/GenBank/DDBJ whole genome shotgun (WGS) entry which is preliminary data.</text>
</comment>
<protein>
    <submittedName>
        <fullName evidence="1">Uncharacterized protein</fullName>
    </submittedName>
</protein>
<accession>A0A1R2AP70</accession>
<sequence>MGNLCPCRDRKEKEASRYAKTIVDGGIMIYDCFGFECRGDTVAEFAKYCSTFRPTSLRLLKRKRSRHSSVNAIMVNKAIEEIQEIVVEIKYYSKGKFKIKIKPLGEDNDVDKSVSDLEEIKMFSLVEISKITLGEFFNWIDEYNGKFDEILGQENNMGKIIFQYFNEVQHDQSLLSYAIENNEENEIVEIA</sequence>
<dbReference type="AlphaFoldDB" id="A0A1R2AP70"/>
<keyword evidence="2" id="KW-1185">Reference proteome</keyword>
<dbReference type="EMBL" id="MPUH01001757">
    <property type="protein sequence ID" value="OMJ66297.1"/>
    <property type="molecule type" value="Genomic_DNA"/>
</dbReference>